<organism evidence="2 3">
    <name type="scientific">Botrytis galanthina</name>
    <dbReference type="NCBI Taxonomy" id="278940"/>
    <lineage>
        <taxon>Eukaryota</taxon>
        <taxon>Fungi</taxon>
        <taxon>Dikarya</taxon>
        <taxon>Ascomycota</taxon>
        <taxon>Pezizomycotina</taxon>
        <taxon>Leotiomycetes</taxon>
        <taxon>Helotiales</taxon>
        <taxon>Sclerotiniaceae</taxon>
        <taxon>Botrytis</taxon>
    </lineage>
</organism>
<feature type="compositionally biased region" description="Polar residues" evidence="1">
    <location>
        <begin position="80"/>
        <end position="94"/>
    </location>
</feature>
<feature type="compositionally biased region" description="Polar residues" evidence="1">
    <location>
        <begin position="275"/>
        <end position="284"/>
    </location>
</feature>
<name>A0A4S8R4D0_9HELO</name>
<dbReference type="AlphaFoldDB" id="A0A4S8R4D0"/>
<evidence type="ECO:0000313" key="3">
    <source>
        <dbReference type="Proteomes" id="UP000308671"/>
    </source>
</evidence>
<feature type="compositionally biased region" description="Polar residues" evidence="1">
    <location>
        <begin position="202"/>
        <end position="232"/>
    </location>
</feature>
<proteinExistence type="predicted"/>
<feature type="compositionally biased region" description="Basic residues" evidence="1">
    <location>
        <begin position="361"/>
        <end position="381"/>
    </location>
</feature>
<accession>A0A4S8R4D0</accession>
<dbReference type="EMBL" id="PQXL01000127">
    <property type="protein sequence ID" value="THV50995.1"/>
    <property type="molecule type" value="Genomic_DNA"/>
</dbReference>
<keyword evidence="3" id="KW-1185">Reference proteome</keyword>
<feature type="region of interest" description="Disordered" evidence="1">
    <location>
        <begin position="1"/>
        <end position="94"/>
    </location>
</feature>
<feature type="region of interest" description="Disordered" evidence="1">
    <location>
        <begin position="202"/>
        <end position="381"/>
    </location>
</feature>
<gene>
    <name evidence="2" type="ORF">BGAL_0127g00040</name>
</gene>
<dbReference type="Proteomes" id="UP000308671">
    <property type="component" value="Unassembled WGS sequence"/>
</dbReference>
<dbReference type="OrthoDB" id="3559763at2759"/>
<feature type="compositionally biased region" description="Low complexity" evidence="1">
    <location>
        <begin position="351"/>
        <end position="360"/>
    </location>
</feature>
<feature type="compositionally biased region" description="Polar residues" evidence="1">
    <location>
        <begin position="330"/>
        <end position="347"/>
    </location>
</feature>
<evidence type="ECO:0000256" key="1">
    <source>
        <dbReference type="SAM" id="MobiDB-lite"/>
    </source>
</evidence>
<sequence>MSKTPHSKDEASHGRVRGAGRSSRATSRRETSQSSSSTTRASANHGSSQRRSPRGEVPRGSPSTTQARGNGGGHYAEASESVSRYQPFTPSDSMASMSMLCSEFTPRVDPTIDTSMRDREHCGNCGEYREAPMTSEWWKSVHFEDNPECLAAYQTGTCQQERTDAQIEAEDYADAVFRGQIKWAPPTNTKNPAQDCAPQTISTSAWSQGAAQPSTQPQTVNPAYSNLQSNNPSSVYSQSAGYGSSSYAPQPAPHYSGNTGYIAPSYMHPPPVPSYPSNAASTIYTALPGRIPTGLSPPGQAPATGYPPPPTHYTSSNISYTTQQQTTHQPATSNPPQGEQYTSATGGPQQGSSHRGSSGHSHSHSHSHGHGSNGRSKHPKK</sequence>
<evidence type="ECO:0000313" key="2">
    <source>
        <dbReference type="EMBL" id="THV50995.1"/>
    </source>
</evidence>
<comment type="caution">
    <text evidence="2">The sequence shown here is derived from an EMBL/GenBank/DDBJ whole genome shotgun (WGS) entry which is preliminary data.</text>
</comment>
<feature type="compositionally biased region" description="Low complexity" evidence="1">
    <location>
        <begin position="32"/>
        <end position="43"/>
    </location>
</feature>
<reference evidence="2 3" key="1">
    <citation type="submission" date="2017-12" db="EMBL/GenBank/DDBJ databases">
        <title>Comparative genomics of Botrytis spp.</title>
        <authorList>
            <person name="Valero-Jimenez C.A."/>
            <person name="Tapia P."/>
            <person name="Veloso J."/>
            <person name="Silva-Moreno E."/>
            <person name="Staats M."/>
            <person name="Valdes J.H."/>
            <person name="Van Kan J.A.L."/>
        </authorList>
    </citation>
    <scope>NUCLEOTIDE SEQUENCE [LARGE SCALE GENOMIC DNA]</scope>
    <source>
        <strain evidence="2 3">MUCL435</strain>
    </source>
</reference>
<protein>
    <submittedName>
        <fullName evidence="2">Uncharacterized protein</fullName>
    </submittedName>
</protein>
<feature type="compositionally biased region" description="Basic and acidic residues" evidence="1">
    <location>
        <begin position="1"/>
        <end position="13"/>
    </location>
</feature>
<feature type="compositionally biased region" description="Low complexity" evidence="1">
    <location>
        <begin position="233"/>
        <end position="248"/>
    </location>
</feature>